<accession>A0A6N4THW4</accession>
<dbReference type="Proteomes" id="UP000464754">
    <property type="component" value="Chromosome"/>
</dbReference>
<gene>
    <name evidence="2" type="ORF">Aargi30884_12100</name>
</gene>
<feature type="compositionally biased region" description="Basic residues" evidence="1">
    <location>
        <begin position="83"/>
        <end position="94"/>
    </location>
</feature>
<feature type="compositionally biased region" description="Basic and acidic residues" evidence="1">
    <location>
        <begin position="17"/>
        <end position="33"/>
    </location>
</feature>
<evidence type="ECO:0000313" key="3">
    <source>
        <dbReference type="Proteomes" id="UP000464754"/>
    </source>
</evidence>
<feature type="compositionally biased region" description="Basic and acidic residues" evidence="1">
    <location>
        <begin position="39"/>
        <end position="65"/>
    </location>
</feature>
<proteinExistence type="predicted"/>
<dbReference type="AlphaFoldDB" id="A0A6N4THW4"/>
<sequence length="372" mass="42915">MANKSKKAMTVKAEGNNGKEEQKKITAKPEPKKITASKEPVKIAAKEEPKKLAVKQVEKIEEKKGVKSPTKKTSSKKSEVKKTTKKAAVKKTTSKKTTKKAKLSVYESWSLGECISKLQAMNVHHVYEDYAHFLLDEPDVKIIEKNIIEGNGIDKADYDFDKHGYDKDLVMVTLNKVADTMDIKAKDFKEIKKQIGECVKFNMTEDVEVNSAQYLKEFRVCEKILMIGQRKHISTAEEVGSLLGSDIDQFMQHFFKLAYDILPGWQYNDVKFYEDFAFAVLSQYSDLYTKYQLNILLDVADLYIKHGDFQHGDECYGYILRDNQIKDYIYYRFASVYEPIDLNKAKSLAYESLQFVDGRYTYYQNIMDIINK</sequence>
<name>A0A6N4THW4_9FIRM</name>
<evidence type="ECO:0000313" key="2">
    <source>
        <dbReference type="EMBL" id="BBK22307.1"/>
    </source>
</evidence>
<feature type="region of interest" description="Disordered" evidence="1">
    <location>
        <begin position="1"/>
        <end position="94"/>
    </location>
</feature>
<organism evidence="2 3">
    <name type="scientific">Amedibacterium intestinale</name>
    <dbReference type="NCBI Taxonomy" id="2583452"/>
    <lineage>
        <taxon>Bacteria</taxon>
        <taxon>Bacillati</taxon>
        <taxon>Bacillota</taxon>
        <taxon>Erysipelotrichia</taxon>
        <taxon>Erysipelotrichales</taxon>
        <taxon>Erysipelotrichaceae</taxon>
        <taxon>Amedibacterium</taxon>
    </lineage>
</organism>
<dbReference type="EMBL" id="AP019695">
    <property type="protein sequence ID" value="BBK22307.1"/>
    <property type="molecule type" value="Genomic_DNA"/>
</dbReference>
<reference evidence="3" key="1">
    <citation type="submission" date="2019-05" db="EMBL/GenBank/DDBJ databases">
        <title>Complete genome sequencing of Absiella argi strain JCM 30884.</title>
        <authorList>
            <person name="Sakamoto M."/>
            <person name="Murakami T."/>
            <person name="Mori H."/>
        </authorList>
    </citation>
    <scope>NUCLEOTIDE SEQUENCE [LARGE SCALE GENOMIC DNA]</scope>
    <source>
        <strain evidence="3">JCM 30884</strain>
    </source>
</reference>
<evidence type="ECO:0000256" key="1">
    <source>
        <dbReference type="SAM" id="MobiDB-lite"/>
    </source>
</evidence>
<evidence type="ECO:0008006" key="4">
    <source>
        <dbReference type="Google" id="ProtNLM"/>
    </source>
</evidence>
<dbReference type="RefSeq" id="WP_163051728.1">
    <property type="nucleotide sequence ID" value="NZ_AP019695.1"/>
</dbReference>
<protein>
    <recommendedName>
        <fullName evidence="4">Neurofilament protein</fullName>
    </recommendedName>
</protein>
<dbReference type="KEGG" id="aarg:Aargi30884_12100"/>
<keyword evidence="3" id="KW-1185">Reference proteome</keyword>